<reference evidence="2 3" key="1">
    <citation type="submission" date="2018-03" db="EMBL/GenBank/DDBJ databases">
        <title>Genomic Encyclopedia of Archaeal and Bacterial Type Strains, Phase II (KMG-II): from individual species to whole genera.</title>
        <authorList>
            <person name="Goeker M."/>
        </authorList>
    </citation>
    <scope>NUCLEOTIDE SEQUENCE [LARGE SCALE GENOMIC DNA]</scope>
    <source>
        <strain evidence="2 3">DSM 43146</strain>
    </source>
</reference>
<keyword evidence="1" id="KW-1133">Transmembrane helix</keyword>
<gene>
    <name evidence="2" type="ORF">CLV67_1508</name>
</gene>
<evidence type="ECO:0000313" key="2">
    <source>
        <dbReference type="EMBL" id="PRX04035.1"/>
    </source>
</evidence>
<comment type="caution">
    <text evidence="2">The sequence shown here is derived from an EMBL/GenBank/DDBJ whole genome shotgun (WGS) entry which is preliminary data.</text>
</comment>
<dbReference type="Proteomes" id="UP000239415">
    <property type="component" value="Unassembled WGS sequence"/>
</dbReference>
<sequence length="176" mass="18542">MSTGDAPPRTGGATRSLTIGIIGAIAGVAVIAAAFGVDQENTGWVVLVAAGSVLLFLGFFAANAGLQRLRARRAAVRTGPHDWAGVVAVAPTFLVLRLFAVNELGSHVYSVGSRHVRTLRWTETSKAIGMPVEVRGRARPGLTIEGEDDEPVTRWPAVGRVGSPRRTSMPPLPVAW</sequence>
<dbReference type="OrthoDB" id="9990572at2"/>
<keyword evidence="3" id="KW-1185">Reference proteome</keyword>
<dbReference type="RefSeq" id="WP_106331178.1">
    <property type="nucleotide sequence ID" value="NZ_BOMO01000056.1"/>
</dbReference>
<dbReference type="AlphaFoldDB" id="A0A2T0J8N2"/>
<name>A0A2T0J8N2_9ACTN</name>
<keyword evidence="1" id="KW-0812">Transmembrane</keyword>
<organism evidence="2 3">
    <name type="scientific">Actinoplanes italicus</name>
    <dbReference type="NCBI Taxonomy" id="113567"/>
    <lineage>
        <taxon>Bacteria</taxon>
        <taxon>Bacillati</taxon>
        <taxon>Actinomycetota</taxon>
        <taxon>Actinomycetes</taxon>
        <taxon>Micromonosporales</taxon>
        <taxon>Micromonosporaceae</taxon>
        <taxon>Actinoplanes</taxon>
    </lineage>
</organism>
<protein>
    <submittedName>
        <fullName evidence="2">Uncharacterized protein</fullName>
    </submittedName>
</protein>
<accession>A0A2T0J8N2</accession>
<keyword evidence="1" id="KW-0472">Membrane</keyword>
<evidence type="ECO:0000256" key="1">
    <source>
        <dbReference type="SAM" id="Phobius"/>
    </source>
</evidence>
<dbReference type="EMBL" id="PVMZ01000050">
    <property type="protein sequence ID" value="PRX04035.1"/>
    <property type="molecule type" value="Genomic_DNA"/>
</dbReference>
<proteinExistence type="predicted"/>
<evidence type="ECO:0000313" key="3">
    <source>
        <dbReference type="Proteomes" id="UP000239415"/>
    </source>
</evidence>
<feature type="transmembrane region" description="Helical" evidence="1">
    <location>
        <begin position="17"/>
        <end position="37"/>
    </location>
</feature>
<feature type="transmembrane region" description="Helical" evidence="1">
    <location>
        <begin position="43"/>
        <end position="62"/>
    </location>
</feature>